<keyword evidence="2" id="KW-1185">Reference proteome</keyword>
<dbReference type="RefSeq" id="WP_167638891.1">
    <property type="nucleotide sequence ID" value="NZ_JAATOP010000010.1"/>
</dbReference>
<comment type="caution">
    <text evidence="1">The sequence shown here is derived from an EMBL/GenBank/DDBJ whole genome shotgun (WGS) entry which is preliminary data.</text>
</comment>
<dbReference type="InterPro" id="IPR011227">
    <property type="entry name" value="UCP029730"/>
</dbReference>
<dbReference type="InterPro" id="IPR007709">
    <property type="entry name" value="N-FG_amidohydro"/>
</dbReference>
<dbReference type="PIRSF" id="PIRSF029730">
    <property type="entry name" value="UCP029730"/>
    <property type="match status" value="1"/>
</dbReference>
<sequence length="251" mass="27425">MRNQSETTQDTAVIVENPMGQGGALILCEHASNHIPEHLDGLGLTETDRVSHAAWDPGALPVARMLSTALDAPLVASGISRLVYDCNRPPEALSAMPEKSEVIEVPGNRALNQAERDARTKAYYEPFVEAVGNMTEAAQPKAIITMHTFTPVYYGEPRKTEIGILHDADTRLADAMLAVKTDHLVERNQPYGPDDGVTHSLRLHGVEKGIANVMIEVRNDLLKTEAQQTAMAETLLHMLRPALEQLEAHDA</sequence>
<dbReference type="SUPFAM" id="SSF53187">
    <property type="entry name" value="Zn-dependent exopeptidases"/>
    <property type="match status" value="1"/>
</dbReference>
<dbReference type="Proteomes" id="UP000709466">
    <property type="component" value="Unassembled WGS sequence"/>
</dbReference>
<dbReference type="EMBL" id="JAATOP010000010">
    <property type="protein sequence ID" value="NIY73510.1"/>
    <property type="molecule type" value="Genomic_DNA"/>
</dbReference>
<name>A0ABX0W1G0_9RHOB</name>
<proteinExistence type="predicted"/>
<dbReference type="Pfam" id="PF05013">
    <property type="entry name" value="FGase"/>
    <property type="match status" value="1"/>
</dbReference>
<gene>
    <name evidence="1" type="ORF">HCZ30_13845</name>
</gene>
<protein>
    <submittedName>
        <fullName evidence="1">N-formylglutamate amidohydrolase</fullName>
    </submittedName>
</protein>
<accession>A0ABX0W1G0</accession>
<evidence type="ECO:0000313" key="2">
    <source>
        <dbReference type="Proteomes" id="UP000709466"/>
    </source>
</evidence>
<reference evidence="1 2" key="1">
    <citation type="submission" date="2020-03" db="EMBL/GenBank/DDBJ databases">
        <title>Bacterial isolates of synthetic phycosphere.</title>
        <authorList>
            <person name="Fu H."/>
            <person name="Moran M.A."/>
        </authorList>
    </citation>
    <scope>NUCLEOTIDE SEQUENCE [LARGE SCALE GENOMIC DNA]</scope>
    <source>
        <strain evidence="1 2">HF1</strain>
    </source>
</reference>
<evidence type="ECO:0000313" key="1">
    <source>
        <dbReference type="EMBL" id="NIY73510.1"/>
    </source>
</evidence>
<dbReference type="Gene3D" id="3.40.630.40">
    <property type="entry name" value="Zn-dependent exopeptidases"/>
    <property type="match status" value="1"/>
</dbReference>
<organism evidence="1 2">
    <name type="scientific">Marivivens donghaensis</name>
    <dbReference type="NCBI Taxonomy" id="1699413"/>
    <lineage>
        <taxon>Bacteria</taxon>
        <taxon>Pseudomonadati</taxon>
        <taxon>Pseudomonadota</taxon>
        <taxon>Alphaproteobacteria</taxon>
        <taxon>Rhodobacterales</taxon>
        <taxon>Paracoccaceae</taxon>
        <taxon>Marivivens group</taxon>
        <taxon>Marivivens</taxon>
    </lineage>
</organism>